<feature type="compositionally biased region" description="Polar residues" evidence="1">
    <location>
        <begin position="204"/>
        <end position="234"/>
    </location>
</feature>
<dbReference type="EMBL" id="NHYE01004097">
    <property type="protein sequence ID" value="PPQ86344.1"/>
    <property type="molecule type" value="Genomic_DNA"/>
</dbReference>
<dbReference type="Proteomes" id="UP000284706">
    <property type="component" value="Unassembled WGS sequence"/>
</dbReference>
<evidence type="ECO:0000256" key="1">
    <source>
        <dbReference type="SAM" id="MobiDB-lite"/>
    </source>
</evidence>
<dbReference type="InParanoid" id="A0A409X6K6"/>
<feature type="compositionally biased region" description="Polar residues" evidence="1">
    <location>
        <begin position="251"/>
        <end position="263"/>
    </location>
</feature>
<evidence type="ECO:0000313" key="2">
    <source>
        <dbReference type="EMBL" id="PPQ86344.1"/>
    </source>
</evidence>
<gene>
    <name evidence="2" type="ORF">CVT26_006466</name>
</gene>
<name>A0A409X6K6_9AGAR</name>
<protein>
    <submittedName>
        <fullName evidence="2">Uncharacterized protein</fullName>
    </submittedName>
</protein>
<reference evidence="2 3" key="1">
    <citation type="journal article" date="2018" name="Evol. Lett.">
        <title>Horizontal gene cluster transfer increased hallucinogenic mushroom diversity.</title>
        <authorList>
            <person name="Reynolds H.T."/>
            <person name="Vijayakumar V."/>
            <person name="Gluck-Thaler E."/>
            <person name="Korotkin H.B."/>
            <person name="Matheny P.B."/>
            <person name="Slot J.C."/>
        </authorList>
    </citation>
    <scope>NUCLEOTIDE SEQUENCE [LARGE SCALE GENOMIC DNA]</scope>
    <source>
        <strain evidence="2 3">SRW20</strain>
    </source>
</reference>
<feature type="compositionally biased region" description="Polar residues" evidence="1">
    <location>
        <begin position="281"/>
        <end position="290"/>
    </location>
</feature>
<proteinExistence type="predicted"/>
<evidence type="ECO:0000313" key="3">
    <source>
        <dbReference type="Proteomes" id="UP000284706"/>
    </source>
</evidence>
<keyword evidence="3" id="KW-1185">Reference proteome</keyword>
<feature type="region of interest" description="Disordered" evidence="1">
    <location>
        <begin position="150"/>
        <end position="171"/>
    </location>
</feature>
<feature type="compositionally biased region" description="Polar residues" evidence="1">
    <location>
        <begin position="363"/>
        <end position="383"/>
    </location>
</feature>
<comment type="caution">
    <text evidence="2">The sequence shown here is derived from an EMBL/GenBank/DDBJ whole genome shotgun (WGS) entry which is preliminary data.</text>
</comment>
<feature type="compositionally biased region" description="Low complexity" evidence="1">
    <location>
        <begin position="324"/>
        <end position="340"/>
    </location>
</feature>
<organism evidence="2 3">
    <name type="scientific">Gymnopilus dilepis</name>
    <dbReference type="NCBI Taxonomy" id="231916"/>
    <lineage>
        <taxon>Eukaryota</taxon>
        <taxon>Fungi</taxon>
        <taxon>Dikarya</taxon>
        <taxon>Basidiomycota</taxon>
        <taxon>Agaricomycotina</taxon>
        <taxon>Agaricomycetes</taxon>
        <taxon>Agaricomycetidae</taxon>
        <taxon>Agaricales</taxon>
        <taxon>Agaricineae</taxon>
        <taxon>Hymenogastraceae</taxon>
        <taxon>Gymnopilus</taxon>
    </lineage>
</organism>
<feature type="region of interest" description="Disordered" evidence="1">
    <location>
        <begin position="192"/>
        <end position="383"/>
    </location>
</feature>
<accession>A0A409X6K6</accession>
<sequence length="510" mass="55061">MDKQKPYARAAWIYFTKNVSIFRDHSIPMQWHDDLRPRTHLNHSKRRAGTPSLAHAVKTQDTPSAYCRPTEEQSFDHKVESYGAALLPLGHDQSDSAPRLQGLESDHGDLPRMETSVIRENEPPEWSMNVDDRASTHYSGSIAAARHLAPPMEQGASVQSQEGLEAGHPVKQPRRVALVDFNDQTMLLPAKRKAEEEPHLMKPSTKSRLLSENVRPSTKGSSESLFTPVGTITISDLPPSSPISKPMRKSTMAQKADSQSSFVGSRARDPSLTLEVKVHPNVSSGTSNSLRIVLPENPSRVRKTDGVEAVSIPPDLSSASNDVSPLPSRSASGSSSSARKSTVDTLPPLEITPPMNESEQDEFQGTSGELSIPQSMCNSDNPDLSPQTFKIAPETSGSKPDDLLRIHFVESAERVGLSALPSPPLPPGGDVAALSGPSSCAKSRAIGVAGDASNEKRCAKFHMTSSRTSRVRSSAELLAEFAKAAPTLTSNVPGQIHFSLVQRKGMSISL</sequence>
<dbReference type="AlphaFoldDB" id="A0A409X6K6"/>